<protein>
    <submittedName>
        <fullName evidence="7">Zinc finger CCHC-type containing 9</fullName>
    </submittedName>
</protein>
<feature type="domain" description="CCHC-type" evidence="6">
    <location>
        <begin position="150"/>
        <end position="166"/>
    </location>
</feature>
<dbReference type="InterPro" id="IPR042246">
    <property type="entry name" value="ZCCHC9"/>
</dbReference>
<keyword evidence="3 5" id="KW-0863">Zinc-finger</keyword>
<keyword evidence="4" id="KW-0862">Zinc</keyword>
<dbReference type="SMART" id="SM00343">
    <property type="entry name" value="ZnF_C2HC"/>
    <property type="match status" value="4"/>
</dbReference>
<evidence type="ECO:0000313" key="8">
    <source>
        <dbReference type="Proteomes" id="UP000694521"/>
    </source>
</evidence>
<dbReference type="FunFam" id="4.10.60.10:FF:000091">
    <property type="entry name" value="Zinc finger CCHC-type-containing 9"/>
    <property type="match status" value="1"/>
</dbReference>
<keyword evidence="2" id="KW-0677">Repeat</keyword>
<keyword evidence="8" id="KW-1185">Reference proteome</keyword>
<evidence type="ECO:0000256" key="1">
    <source>
        <dbReference type="ARBA" id="ARBA00022723"/>
    </source>
</evidence>
<feature type="domain" description="CCHC-type" evidence="6">
    <location>
        <begin position="95"/>
        <end position="109"/>
    </location>
</feature>
<proteinExistence type="predicted"/>
<accession>A0A8B9E8Q2</accession>
<dbReference type="AlphaFoldDB" id="A0A8B9E8Q2"/>
<dbReference type="Pfam" id="PF00098">
    <property type="entry name" value="zf-CCHC"/>
    <property type="match status" value="2"/>
</dbReference>
<reference evidence="7" key="2">
    <citation type="submission" date="2025-09" db="UniProtKB">
        <authorList>
            <consortium name="Ensembl"/>
        </authorList>
    </citation>
    <scope>IDENTIFICATION</scope>
</reference>
<dbReference type="InterPro" id="IPR036875">
    <property type="entry name" value="Znf_CCHC_sf"/>
</dbReference>
<dbReference type="GO" id="GO:0005730">
    <property type="term" value="C:nucleolus"/>
    <property type="evidence" value="ECO:0007669"/>
    <property type="project" value="TreeGrafter"/>
</dbReference>
<dbReference type="PANTHER" id="PTHR46242:SF1">
    <property type="entry name" value="ZINC FINGER CCHC DOMAIN-CONTAINING PROTEIN 9"/>
    <property type="match status" value="1"/>
</dbReference>
<dbReference type="GO" id="GO:0008270">
    <property type="term" value="F:zinc ion binding"/>
    <property type="evidence" value="ECO:0007669"/>
    <property type="project" value="UniProtKB-KW"/>
</dbReference>
<dbReference type="Gene3D" id="4.10.60.10">
    <property type="entry name" value="Zinc finger, CCHC-type"/>
    <property type="match status" value="2"/>
</dbReference>
<evidence type="ECO:0000256" key="3">
    <source>
        <dbReference type="ARBA" id="ARBA00022771"/>
    </source>
</evidence>
<keyword evidence="1" id="KW-0479">Metal-binding</keyword>
<dbReference type="GO" id="GO:0003676">
    <property type="term" value="F:nucleic acid binding"/>
    <property type="evidence" value="ECO:0007669"/>
    <property type="project" value="InterPro"/>
</dbReference>
<name>A0A8B9E8Q2_ANSCY</name>
<reference evidence="7" key="1">
    <citation type="submission" date="2025-08" db="UniProtKB">
        <authorList>
            <consortium name="Ensembl"/>
        </authorList>
    </citation>
    <scope>IDENTIFICATION</scope>
</reference>
<dbReference type="Proteomes" id="UP000694521">
    <property type="component" value="Unplaced"/>
</dbReference>
<dbReference type="PROSITE" id="PS50158">
    <property type="entry name" value="ZF_CCHC"/>
    <property type="match status" value="2"/>
</dbReference>
<evidence type="ECO:0000259" key="6">
    <source>
        <dbReference type="PROSITE" id="PS50158"/>
    </source>
</evidence>
<evidence type="ECO:0000256" key="4">
    <source>
        <dbReference type="ARBA" id="ARBA00022833"/>
    </source>
</evidence>
<dbReference type="InterPro" id="IPR001878">
    <property type="entry name" value="Znf_CCHC"/>
</dbReference>
<evidence type="ECO:0000256" key="2">
    <source>
        <dbReference type="ARBA" id="ARBA00022737"/>
    </source>
</evidence>
<evidence type="ECO:0000313" key="7">
    <source>
        <dbReference type="Ensembl" id="ENSACDP00005017169.1"/>
    </source>
</evidence>
<organism evidence="7 8">
    <name type="scientific">Anser cygnoides</name>
    <name type="common">Swan goose</name>
    <dbReference type="NCBI Taxonomy" id="8845"/>
    <lineage>
        <taxon>Eukaryota</taxon>
        <taxon>Metazoa</taxon>
        <taxon>Chordata</taxon>
        <taxon>Craniata</taxon>
        <taxon>Vertebrata</taxon>
        <taxon>Euteleostomi</taxon>
        <taxon>Archelosauria</taxon>
        <taxon>Archosauria</taxon>
        <taxon>Dinosauria</taxon>
        <taxon>Saurischia</taxon>
        <taxon>Theropoda</taxon>
        <taxon>Coelurosauria</taxon>
        <taxon>Aves</taxon>
        <taxon>Neognathae</taxon>
        <taxon>Galloanserae</taxon>
        <taxon>Anseriformes</taxon>
        <taxon>Anatidae</taxon>
        <taxon>Anserinae</taxon>
        <taxon>Anser</taxon>
    </lineage>
</organism>
<evidence type="ECO:0000256" key="5">
    <source>
        <dbReference type="PROSITE-ProRule" id="PRU00047"/>
    </source>
</evidence>
<dbReference type="SUPFAM" id="SSF57756">
    <property type="entry name" value="Retrovirus zinc finger-like domains"/>
    <property type="match status" value="2"/>
</dbReference>
<dbReference type="Ensembl" id="ENSACDT00005020653.1">
    <property type="protein sequence ID" value="ENSACDP00005017169.1"/>
    <property type="gene ID" value="ENSACDG00005012525.1"/>
</dbReference>
<sequence>MTRWARKAAAEGGKALPATPWEEMAAAPRGAVVPARKRRRRKEYADRDVNGFAAHLRKAAGGGAAEVISFIKPPISAVLLCDMFTKMQFLFSKVCFHCREPGHGVADCPAVLESQDMGTGICYRCGSTEHDISKCKAKIDPAAGAFPYAKCFICGEMGHLSRSCPDNPKGLYAEGGCCKLCGSVEHFRKDCPENKNLDQVTVGRWATGMSADYEEVTETPKLQKPKAKLPKVVNF</sequence>
<dbReference type="PANTHER" id="PTHR46242">
    <property type="entry name" value="ZINC FINGER CCHC DOMAIN-CONTAINING PROTEIN 9 ZCCHC9"/>
    <property type="match status" value="1"/>
</dbReference>